<sequence length="269" mass="29732">MFGFDEKKNYDDDDTSSVDLNGRPFDLKDVLVCTTHGKIYAISKTDGSRYWRQKFPGGAYGSLVSVFISDSGKVILGCNGKTACIDLYTGETKWVNKMKGMGIEEVGVVCSISQQSPAIQDRTEGGDDQLPSYEGSTVEEKQVVFGCTRGKVVAIDADSGEELWRYNCPGGGYNIPSLLIEPTQQGSSRWPFQVLYAGCGKWIYCLRVSTGEVLWTNRISSSKFGLGMICMATPWTSRVRAELYTDFSNTPHAQFRELERRRHSSNGGG</sequence>
<accession>A0A1X2G2T4</accession>
<dbReference type="InterPro" id="IPR011047">
    <property type="entry name" value="Quinoprotein_ADH-like_sf"/>
</dbReference>
<dbReference type="OrthoDB" id="408177at2759"/>
<evidence type="ECO:0000313" key="3">
    <source>
        <dbReference type="Proteomes" id="UP000242146"/>
    </source>
</evidence>
<dbReference type="Pfam" id="PF13360">
    <property type="entry name" value="PQQ_2"/>
    <property type="match status" value="1"/>
</dbReference>
<dbReference type="EMBL" id="MCGT01000057">
    <property type="protein sequence ID" value="ORX43191.1"/>
    <property type="molecule type" value="Genomic_DNA"/>
</dbReference>
<feature type="domain" description="Pyrrolo-quinoline quinone repeat" evidence="1">
    <location>
        <begin position="22"/>
        <end position="222"/>
    </location>
</feature>
<keyword evidence="3" id="KW-1185">Reference proteome</keyword>
<dbReference type="InterPro" id="IPR018391">
    <property type="entry name" value="PQQ_b-propeller_rpt"/>
</dbReference>
<gene>
    <name evidence="2" type="ORF">DM01DRAFT_1340823</name>
</gene>
<dbReference type="Gene3D" id="2.130.10.10">
    <property type="entry name" value="YVTN repeat-like/Quinoprotein amine dehydrogenase"/>
    <property type="match status" value="1"/>
</dbReference>
<name>A0A1X2G2T4_9FUNG</name>
<dbReference type="InterPro" id="IPR015943">
    <property type="entry name" value="WD40/YVTN_repeat-like_dom_sf"/>
</dbReference>
<dbReference type="PANTHER" id="PTHR34512">
    <property type="entry name" value="CELL SURFACE PROTEIN"/>
    <property type="match status" value="1"/>
</dbReference>
<reference evidence="2 3" key="1">
    <citation type="submission" date="2016-07" db="EMBL/GenBank/DDBJ databases">
        <title>Pervasive Adenine N6-methylation of Active Genes in Fungi.</title>
        <authorList>
            <consortium name="DOE Joint Genome Institute"/>
            <person name="Mondo S.J."/>
            <person name="Dannebaum R.O."/>
            <person name="Kuo R.C."/>
            <person name="Labutti K."/>
            <person name="Haridas S."/>
            <person name="Kuo A."/>
            <person name="Salamov A."/>
            <person name="Ahrendt S.R."/>
            <person name="Lipzen A."/>
            <person name="Sullivan W."/>
            <person name="Andreopoulos W.B."/>
            <person name="Clum A."/>
            <person name="Lindquist E."/>
            <person name="Daum C."/>
            <person name="Ramamoorthy G.K."/>
            <person name="Gryganskyi A."/>
            <person name="Culley D."/>
            <person name="Magnuson J.K."/>
            <person name="James T.Y."/>
            <person name="O'Malley M.A."/>
            <person name="Stajich J.E."/>
            <person name="Spatafora J.W."/>
            <person name="Visel A."/>
            <person name="Grigoriev I.V."/>
        </authorList>
    </citation>
    <scope>NUCLEOTIDE SEQUENCE [LARGE SCALE GENOMIC DNA]</scope>
    <source>
        <strain evidence="2 3">NRRL 3301</strain>
    </source>
</reference>
<evidence type="ECO:0000259" key="1">
    <source>
        <dbReference type="Pfam" id="PF13360"/>
    </source>
</evidence>
<dbReference type="PANTHER" id="PTHR34512:SF30">
    <property type="entry name" value="OUTER MEMBRANE PROTEIN ASSEMBLY FACTOR BAMB"/>
    <property type="match status" value="1"/>
</dbReference>
<dbReference type="Proteomes" id="UP000242146">
    <property type="component" value="Unassembled WGS sequence"/>
</dbReference>
<comment type="caution">
    <text evidence="2">The sequence shown here is derived from an EMBL/GenBank/DDBJ whole genome shotgun (WGS) entry which is preliminary data.</text>
</comment>
<evidence type="ECO:0000313" key="2">
    <source>
        <dbReference type="EMBL" id="ORX43191.1"/>
    </source>
</evidence>
<organism evidence="2 3">
    <name type="scientific">Hesseltinella vesiculosa</name>
    <dbReference type="NCBI Taxonomy" id="101127"/>
    <lineage>
        <taxon>Eukaryota</taxon>
        <taxon>Fungi</taxon>
        <taxon>Fungi incertae sedis</taxon>
        <taxon>Mucoromycota</taxon>
        <taxon>Mucoromycotina</taxon>
        <taxon>Mucoromycetes</taxon>
        <taxon>Mucorales</taxon>
        <taxon>Cunninghamellaceae</taxon>
        <taxon>Hesseltinella</taxon>
    </lineage>
</organism>
<dbReference type="SMART" id="SM00564">
    <property type="entry name" value="PQQ"/>
    <property type="match status" value="2"/>
</dbReference>
<proteinExistence type="predicted"/>
<protein>
    <submittedName>
        <fullName evidence="2">Quino protein alcohol dehydrogenase-like protein</fullName>
    </submittedName>
</protein>
<dbReference type="InterPro" id="IPR002372">
    <property type="entry name" value="PQQ_rpt_dom"/>
</dbReference>
<dbReference type="SUPFAM" id="SSF50998">
    <property type="entry name" value="Quinoprotein alcohol dehydrogenase-like"/>
    <property type="match status" value="1"/>
</dbReference>
<dbReference type="AlphaFoldDB" id="A0A1X2G2T4"/>